<keyword evidence="2" id="KW-0812">Transmembrane</keyword>
<evidence type="ECO:0000313" key="3">
    <source>
        <dbReference type="EMBL" id="KAL0481540.1"/>
    </source>
</evidence>
<feature type="transmembrane region" description="Helical" evidence="2">
    <location>
        <begin position="40"/>
        <end position="58"/>
    </location>
</feature>
<name>A0AAW2YWP8_9EUKA</name>
<dbReference type="Gene3D" id="3.40.50.1820">
    <property type="entry name" value="alpha/beta hydrolase"/>
    <property type="match status" value="1"/>
</dbReference>
<sequence>MPSTKRASLISNIDKTTKRTRRKKNTRPLIKQPFYVKHRFVTFTILLAIASIACTLLYRGSPDINTIQDYHKNASNLIEEFQKNTTNLLDLYLKETAGSIERYISQSIDQLGTNKNLVIEHLDLLSTYLNQQLIEGGKSRGRIGWLLNNTYTRALNMTEHPSYNITSSFMDVIKSIKDQKLKYKIPDEALKYHYVLLPGLYTQFYPGYFKRNVEHLKELNLSTSVIIINDTNVEESSHELYKVFQALVLEKKLGDKQVIMIGHSKGAIDGIGMLSMYPDMKKYIRCFLSVQAPFGGTAFPTDVVHNENARKIVKTIIRLFLRGDISSVEDMCYDKRQEFLLKYPFRACSAGCVNEEECDGIPTVSFTSHDASSLSSMASAIHYVNMRYKERSDGLVTTKDAIIPGSSVVIADEMDHSVPAFQYYPNTSDYDPGDVFIALITVALSDKDKCERFDIKTFFETGL</sequence>
<dbReference type="GO" id="GO:0016746">
    <property type="term" value="F:acyltransferase activity"/>
    <property type="evidence" value="ECO:0007669"/>
    <property type="project" value="UniProtKB-KW"/>
</dbReference>
<keyword evidence="3" id="KW-0012">Acyltransferase</keyword>
<organism evidence="3 4">
    <name type="scientific">Acrasis kona</name>
    <dbReference type="NCBI Taxonomy" id="1008807"/>
    <lineage>
        <taxon>Eukaryota</taxon>
        <taxon>Discoba</taxon>
        <taxon>Heterolobosea</taxon>
        <taxon>Tetramitia</taxon>
        <taxon>Eutetramitia</taxon>
        <taxon>Acrasidae</taxon>
        <taxon>Acrasis</taxon>
    </lineage>
</organism>
<feature type="compositionally biased region" description="Polar residues" evidence="1">
    <location>
        <begin position="1"/>
        <end position="14"/>
    </location>
</feature>
<keyword evidence="3" id="KW-0808">Transferase</keyword>
<protein>
    <submittedName>
        <fullName evidence="3">Phosphatidylcholine-sterol acyltransferase</fullName>
    </submittedName>
</protein>
<keyword evidence="2" id="KW-0472">Membrane</keyword>
<reference evidence="3 4" key="1">
    <citation type="submission" date="2024-03" db="EMBL/GenBank/DDBJ databases">
        <title>The Acrasis kona genome and developmental transcriptomes reveal deep origins of eukaryotic multicellular pathways.</title>
        <authorList>
            <person name="Sheikh S."/>
            <person name="Fu C.-J."/>
            <person name="Brown M.W."/>
            <person name="Baldauf S.L."/>
        </authorList>
    </citation>
    <scope>NUCLEOTIDE SEQUENCE [LARGE SCALE GENOMIC DNA]</scope>
    <source>
        <strain evidence="3 4">ATCC MYA-3509</strain>
    </source>
</reference>
<proteinExistence type="predicted"/>
<evidence type="ECO:0000256" key="2">
    <source>
        <dbReference type="SAM" id="Phobius"/>
    </source>
</evidence>
<feature type="region of interest" description="Disordered" evidence="1">
    <location>
        <begin position="1"/>
        <end position="24"/>
    </location>
</feature>
<dbReference type="Proteomes" id="UP001431209">
    <property type="component" value="Unassembled WGS sequence"/>
</dbReference>
<dbReference type="InterPro" id="IPR029058">
    <property type="entry name" value="AB_hydrolase_fold"/>
</dbReference>
<comment type="caution">
    <text evidence="3">The sequence shown here is derived from an EMBL/GenBank/DDBJ whole genome shotgun (WGS) entry which is preliminary data.</text>
</comment>
<accession>A0AAW2YWP8</accession>
<dbReference type="AlphaFoldDB" id="A0AAW2YWP8"/>
<evidence type="ECO:0000313" key="4">
    <source>
        <dbReference type="Proteomes" id="UP001431209"/>
    </source>
</evidence>
<dbReference type="PANTHER" id="PTHR31934:SF5">
    <property type="entry name" value="OS05G0557900 PROTEIN"/>
    <property type="match status" value="1"/>
</dbReference>
<evidence type="ECO:0000256" key="1">
    <source>
        <dbReference type="SAM" id="MobiDB-lite"/>
    </source>
</evidence>
<keyword evidence="2" id="KW-1133">Transmembrane helix</keyword>
<keyword evidence="4" id="KW-1185">Reference proteome</keyword>
<gene>
    <name evidence="3" type="ORF">AKO1_012324</name>
</gene>
<dbReference type="SUPFAM" id="SSF53474">
    <property type="entry name" value="alpha/beta-Hydrolases"/>
    <property type="match status" value="1"/>
</dbReference>
<dbReference type="EMBL" id="JAOPGA020000769">
    <property type="protein sequence ID" value="KAL0481540.1"/>
    <property type="molecule type" value="Genomic_DNA"/>
</dbReference>
<dbReference type="PANTHER" id="PTHR31934">
    <property type="entry name" value="ALPHA/BETA-HYDROLASES SUPERFAMILY PROTEIN"/>
    <property type="match status" value="1"/>
</dbReference>